<dbReference type="EMBL" id="PYGJ01000001">
    <property type="protein sequence ID" value="PSL21644.1"/>
    <property type="molecule type" value="Genomic_DNA"/>
</dbReference>
<dbReference type="GO" id="GO:0003676">
    <property type="term" value="F:nucleic acid binding"/>
    <property type="evidence" value="ECO:0007669"/>
    <property type="project" value="InterPro"/>
</dbReference>
<dbReference type="RefSeq" id="WP_106606389.1">
    <property type="nucleotide sequence ID" value="NZ_PYGJ01000001.1"/>
</dbReference>
<evidence type="ECO:0000313" key="1">
    <source>
        <dbReference type="EMBL" id="PSL21644.1"/>
    </source>
</evidence>
<reference evidence="1 2" key="1">
    <citation type="submission" date="2018-03" db="EMBL/GenBank/DDBJ databases">
        <title>Genomic Encyclopedia of Archaeal and Bacterial Type Strains, Phase II (KMG-II): from individual species to whole genera.</title>
        <authorList>
            <person name="Goeker M."/>
        </authorList>
    </citation>
    <scope>NUCLEOTIDE SEQUENCE [LARGE SCALE GENOMIC DNA]</scope>
    <source>
        <strain evidence="1 2">DSM 100673</strain>
    </source>
</reference>
<keyword evidence="2" id="KW-1185">Reference proteome</keyword>
<name>A0A2P8FIU1_9RHOB</name>
<protein>
    <recommendedName>
        <fullName evidence="3">Methyltransferase family protein</fullName>
    </recommendedName>
</protein>
<dbReference type="SUPFAM" id="SSF53335">
    <property type="entry name" value="S-adenosyl-L-methionine-dependent methyltransferases"/>
    <property type="match status" value="1"/>
</dbReference>
<dbReference type="PROSITE" id="PS00092">
    <property type="entry name" value="N6_MTASE"/>
    <property type="match status" value="1"/>
</dbReference>
<comment type="caution">
    <text evidence="1">The sequence shown here is derived from an EMBL/GenBank/DDBJ whole genome shotgun (WGS) entry which is preliminary data.</text>
</comment>
<dbReference type="InterPro" id="IPR002052">
    <property type="entry name" value="DNA_methylase_N6_adenine_CS"/>
</dbReference>
<accession>A0A2P8FIU1</accession>
<dbReference type="GO" id="GO:0008168">
    <property type="term" value="F:methyltransferase activity"/>
    <property type="evidence" value="ECO:0007669"/>
    <property type="project" value="InterPro"/>
</dbReference>
<dbReference type="AlphaFoldDB" id="A0A2P8FIU1"/>
<dbReference type="Proteomes" id="UP000240418">
    <property type="component" value="Unassembled WGS sequence"/>
</dbReference>
<dbReference type="GO" id="GO:0032259">
    <property type="term" value="P:methylation"/>
    <property type="evidence" value="ECO:0007669"/>
    <property type="project" value="InterPro"/>
</dbReference>
<sequence>MQNTSHAVMAQRTEARDSLDNFPTPPWATRALLEHIIEQGGHTDHLTCLEPACGAGHMAKALGEYFGNVAASDVYDYGYGEVSDFLSSDVAPGTYDWVITNPPFRLAEEFILHGLSVARRGVAVLVRTVFLESVGRYDRIFSTTPPSTVAQFVERVPMVKGRLDKKASTATGYAWVVWEKGCNRGTQLLWVPPCRKALERATDYDEKISSDVQTKFEVVRENQSELLI</sequence>
<evidence type="ECO:0000313" key="2">
    <source>
        <dbReference type="Proteomes" id="UP000240418"/>
    </source>
</evidence>
<gene>
    <name evidence="1" type="ORF">CLV88_10167</name>
</gene>
<proteinExistence type="predicted"/>
<dbReference type="Gene3D" id="3.40.50.150">
    <property type="entry name" value="Vaccinia Virus protein VP39"/>
    <property type="match status" value="1"/>
</dbReference>
<dbReference type="OrthoDB" id="1079385at2"/>
<dbReference type="InterPro" id="IPR029063">
    <property type="entry name" value="SAM-dependent_MTases_sf"/>
</dbReference>
<evidence type="ECO:0008006" key="3">
    <source>
        <dbReference type="Google" id="ProtNLM"/>
    </source>
</evidence>
<organism evidence="1 2">
    <name type="scientific">Shimia abyssi</name>
    <dbReference type="NCBI Taxonomy" id="1662395"/>
    <lineage>
        <taxon>Bacteria</taxon>
        <taxon>Pseudomonadati</taxon>
        <taxon>Pseudomonadota</taxon>
        <taxon>Alphaproteobacteria</taxon>
        <taxon>Rhodobacterales</taxon>
        <taxon>Roseobacteraceae</taxon>
    </lineage>
</organism>